<evidence type="ECO:0000313" key="3">
    <source>
        <dbReference type="EnsemblPlants" id="AES79657"/>
    </source>
</evidence>
<feature type="region of interest" description="Disordered" evidence="1">
    <location>
        <begin position="50"/>
        <end position="77"/>
    </location>
</feature>
<gene>
    <name evidence="2" type="ordered locus">MTR_7g070790</name>
</gene>
<name>G7KU75_MEDTR</name>
<keyword evidence="4" id="KW-1185">Reference proteome</keyword>
<sequence length="77" mass="8256">MSPTHLSWPSGIGLGPENVLLFEISGSILPTANLATTTTIPIAKSTFTTTTPSIHIDKPPNNRVVEPDEKVLIEPNH</sequence>
<evidence type="ECO:0000256" key="1">
    <source>
        <dbReference type="SAM" id="MobiDB-lite"/>
    </source>
</evidence>
<dbReference type="EMBL" id="CM001223">
    <property type="protein sequence ID" value="AES79657.1"/>
    <property type="molecule type" value="Genomic_DNA"/>
</dbReference>
<dbReference type="AlphaFoldDB" id="G7KU75"/>
<dbReference type="HOGENOM" id="CLU_2641906_0_0_1"/>
<proteinExistence type="predicted"/>
<reference evidence="3" key="3">
    <citation type="submission" date="2015-04" db="UniProtKB">
        <authorList>
            <consortium name="EnsemblPlants"/>
        </authorList>
    </citation>
    <scope>IDENTIFICATION</scope>
    <source>
        <strain evidence="3">cv. Jemalong A17</strain>
    </source>
</reference>
<feature type="compositionally biased region" description="Basic and acidic residues" evidence="1">
    <location>
        <begin position="55"/>
        <end position="77"/>
    </location>
</feature>
<accession>G7KU75</accession>
<reference evidence="2 4" key="1">
    <citation type="journal article" date="2011" name="Nature">
        <title>The Medicago genome provides insight into the evolution of rhizobial symbioses.</title>
        <authorList>
            <person name="Young N.D."/>
            <person name="Debelle F."/>
            <person name="Oldroyd G.E."/>
            <person name="Geurts R."/>
            <person name="Cannon S.B."/>
            <person name="Udvardi M.K."/>
            <person name="Benedito V.A."/>
            <person name="Mayer K.F."/>
            <person name="Gouzy J."/>
            <person name="Schoof H."/>
            <person name="Van de Peer Y."/>
            <person name="Proost S."/>
            <person name="Cook D.R."/>
            <person name="Meyers B.C."/>
            <person name="Spannagl M."/>
            <person name="Cheung F."/>
            <person name="De Mita S."/>
            <person name="Krishnakumar V."/>
            <person name="Gundlach H."/>
            <person name="Zhou S."/>
            <person name="Mudge J."/>
            <person name="Bharti A.K."/>
            <person name="Murray J.D."/>
            <person name="Naoumkina M.A."/>
            <person name="Rosen B."/>
            <person name="Silverstein K.A."/>
            <person name="Tang H."/>
            <person name="Rombauts S."/>
            <person name="Zhao P.X."/>
            <person name="Zhou P."/>
            <person name="Barbe V."/>
            <person name="Bardou P."/>
            <person name="Bechner M."/>
            <person name="Bellec A."/>
            <person name="Berger A."/>
            <person name="Berges H."/>
            <person name="Bidwell S."/>
            <person name="Bisseling T."/>
            <person name="Choisne N."/>
            <person name="Couloux A."/>
            <person name="Denny R."/>
            <person name="Deshpande S."/>
            <person name="Dai X."/>
            <person name="Doyle J.J."/>
            <person name="Dudez A.M."/>
            <person name="Farmer A.D."/>
            <person name="Fouteau S."/>
            <person name="Franken C."/>
            <person name="Gibelin C."/>
            <person name="Gish J."/>
            <person name="Goldstein S."/>
            <person name="Gonzalez A.J."/>
            <person name="Green P.J."/>
            <person name="Hallab A."/>
            <person name="Hartog M."/>
            <person name="Hua A."/>
            <person name="Humphray S.J."/>
            <person name="Jeong D.H."/>
            <person name="Jing Y."/>
            <person name="Jocker A."/>
            <person name="Kenton S.M."/>
            <person name="Kim D.J."/>
            <person name="Klee K."/>
            <person name="Lai H."/>
            <person name="Lang C."/>
            <person name="Lin S."/>
            <person name="Macmil S.L."/>
            <person name="Magdelenat G."/>
            <person name="Matthews L."/>
            <person name="McCorrison J."/>
            <person name="Monaghan E.L."/>
            <person name="Mun J.H."/>
            <person name="Najar F.Z."/>
            <person name="Nicholson C."/>
            <person name="Noirot C."/>
            <person name="O'Bleness M."/>
            <person name="Paule C.R."/>
            <person name="Poulain J."/>
            <person name="Prion F."/>
            <person name="Qin B."/>
            <person name="Qu C."/>
            <person name="Retzel E.F."/>
            <person name="Riddle C."/>
            <person name="Sallet E."/>
            <person name="Samain S."/>
            <person name="Samson N."/>
            <person name="Sanders I."/>
            <person name="Saurat O."/>
            <person name="Scarpelli C."/>
            <person name="Schiex T."/>
            <person name="Segurens B."/>
            <person name="Severin A.J."/>
            <person name="Sherrier D.J."/>
            <person name="Shi R."/>
            <person name="Sims S."/>
            <person name="Singer S.R."/>
            <person name="Sinharoy S."/>
            <person name="Sterck L."/>
            <person name="Viollet A."/>
            <person name="Wang B.B."/>
            <person name="Wang K."/>
            <person name="Wang M."/>
            <person name="Wang X."/>
            <person name="Warfsmann J."/>
            <person name="Weissenbach J."/>
            <person name="White D.D."/>
            <person name="White J.D."/>
            <person name="Wiley G.B."/>
            <person name="Wincker P."/>
            <person name="Xing Y."/>
            <person name="Yang L."/>
            <person name="Yao Z."/>
            <person name="Ying F."/>
            <person name="Zhai J."/>
            <person name="Zhou L."/>
            <person name="Zuber A."/>
            <person name="Denarie J."/>
            <person name="Dixon R.A."/>
            <person name="May G.D."/>
            <person name="Schwartz D.C."/>
            <person name="Rogers J."/>
            <person name="Quetier F."/>
            <person name="Town C.D."/>
            <person name="Roe B.A."/>
        </authorList>
    </citation>
    <scope>NUCLEOTIDE SEQUENCE [LARGE SCALE GENOMIC DNA]</scope>
    <source>
        <strain evidence="2">A17</strain>
        <strain evidence="3 4">cv. Jemalong A17</strain>
    </source>
</reference>
<protein>
    <submittedName>
        <fullName evidence="2 3">Uncharacterized protein</fullName>
    </submittedName>
</protein>
<evidence type="ECO:0000313" key="2">
    <source>
        <dbReference type="EMBL" id="AES79657.1"/>
    </source>
</evidence>
<reference evidence="2 4" key="2">
    <citation type="journal article" date="2014" name="BMC Genomics">
        <title>An improved genome release (version Mt4.0) for the model legume Medicago truncatula.</title>
        <authorList>
            <person name="Tang H."/>
            <person name="Krishnakumar V."/>
            <person name="Bidwell S."/>
            <person name="Rosen B."/>
            <person name="Chan A."/>
            <person name="Zhou S."/>
            <person name="Gentzbittel L."/>
            <person name="Childs K.L."/>
            <person name="Yandell M."/>
            <person name="Gundlach H."/>
            <person name="Mayer K.F."/>
            <person name="Schwartz D.C."/>
            <person name="Town C.D."/>
        </authorList>
    </citation>
    <scope>GENOME REANNOTATION</scope>
    <source>
        <strain evidence="3 4">cv. Jemalong A17</strain>
    </source>
</reference>
<dbReference type="Proteomes" id="UP000002051">
    <property type="component" value="Unassembled WGS sequence"/>
</dbReference>
<organism evidence="2 4">
    <name type="scientific">Medicago truncatula</name>
    <name type="common">Barrel medic</name>
    <name type="synonym">Medicago tribuloides</name>
    <dbReference type="NCBI Taxonomy" id="3880"/>
    <lineage>
        <taxon>Eukaryota</taxon>
        <taxon>Viridiplantae</taxon>
        <taxon>Streptophyta</taxon>
        <taxon>Embryophyta</taxon>
        <taxon>Tracheophyta</taxon>
        <taxon>Spermatophyta</taxon>
        <taxon>Magnoliopsida</taxon>
        <taxon>eudicotyledons</taxon>
        <taxon>Gunneridae</taxon>
        <taxon>Pentapetalae</taxon>
        <taxon>rosids</taxon>
        <taxon>fabids</taxon>
        <taxon>Fabales</taxon>
        <taxon>Fabaceae</taxon>
        <taxon>Papilionoideae</taxon>
        <taxon>50 kb inversion clade</taxon>
        <taxon>NPAAA clade</taxon>
        <taxon>Hologalegina</taxon>
        <taxon>IRL clade</taxon>
        <taxon>Trifolieae</taxon>
        <taxon>Medicago</taxon>
    </lineage>
</organism>
<dbReference type="PaxDb" id="3880-AES79657"/>
<dbReference type="EnsemblPlants" id="AES79657">
    <property type="protein sequence ID" value="AES79657"/>
    <property type="gene ID" value="MTR_7g070790"/>
</dbReference>
<evidence type="ECO:0000313" key="4">
    <source>
        <dbReference type="Proteomes" id="UP000002051"/>
    </source>
</evidence>